<evidence type="ECO:0008006" key="5">
    <source>
        <dbReference type="Google" id="ProtNLM"/>
    </source>
</evidence>
<name>A0A398CXF2_9BACL</name>
<dbReference type="AlphaFoldDB" id="A0A398CXF2"/>
<proteinExistence type="predicted"/>
<comment type="caution">
    <text evidence="3">The sequence shown here is derived from an EMBL/GenBank/DDBJ whole genome shotgun (WGS) entry which is preliminary data.</text>
</comment>
<evidence type="ECO:0000313" key="2">
    <source>
        <dbReference type="EMBL" id="RIE04431.1"/>
    </source>
</evidence>
<dbReference type="Proteomes" id="UP000266340">
    <property type="component" value="Unassembled WGS sequence"/>
</dbReference>
<reference evidence="3 4" key="1">
    <citation type="submission" date="2018-09" db="EMBL/GenBank/DDBJ databases">
        <title>Cohnella cavernae sp. nov., isolated from a karst cave.</title>
        <authorList>
            <person name="Zhu H."/>
        </authorList>
    </citation>
    <scope>NUCLEOTIDE SEQUENCE [LARGE SCALE GENOMIC DNA]</scope>
    <source>
        <strain evidence="3 4">K2E09-144</strain>
    </source>
</reference>
<accession>A0A398CXF2</accession>
<keyword evidence="1" id="KW-0732">Signal</keyword>
<evidence type="ECO:0000313" key="3">
    <source>
        <dbReference type="EMBL" id="RIE04447.1"/>
    </source>
</evidence>
<feature type="signal peptide" evidence="1">
    <location>
        <begin position="1"/>
        <end position="21"/>
    </location>
</feature>
<dbReference type="RefSeq" id="WP_119148470.1">
    <property type="nucleotide sequence ID" value="NZ_JBHSOV010000024.1"/>
</dbReference>
<sequence length="248" mass="28163">MKNRIILLALMFLIFSGTATASSINGHYKNNPIVLIKSDGKLLQPADVPGILFNGRTLVPIGMLRQLGAIVAWDPNTLSVDVKLPNNSTHTTNDEIALLKFKMKVANTYRIIYQFGAEIQSLTGYFDKTLNAIQINQLPEENLMETEYTIHALTQFCADLKEVKLPIIEEAKKYALDLSDMKDFLDEYYKALNYYSEAYTLLNGYYKTGSKKDLEDKQTALNKAGEVARMPYQYATAKYYDYYNATQK</sequence>
<evidence type="ECO:0000256" key="1">
    <source>
        <dbReference type="SAM" id="SignalP"/>
    </source>
</evidence>
<feature type="chain" id="PRO_5036334967" description="Copper amine oxidase N-terminal domain-containing protein" evidence="1">
    <location>
        <begin position="22"/>
        <end position="248"/>
    </location>
</feature>
<dbReference type="EMBL" id="QXJM01000027">
    <property type="protein sequence ID" value="RIE04447.1"/>
    <property type="molecule type" value="Genomic_DNA"/>
</dbReference>
<keyword evidence="4" id="KW-1185">Reference proteome</keyword>
<evidence type="ECO:0000313" key="4">
    <source>
        <dbReference type="Proteomes" id="UP000266340"/>
    </source>
</evidence>
<dbReference type="OrthoDB" id="1953244at2"/>
<protein>
    <recommendedName>
        <fullName evidence="5">Copper amine oxidase N-terminal domain-containing protein</fullName>
    </recommendedName>
</protein>
<organism evidence="3 4">
    <name type="scientific">Cohnella faecalis</name>
    <dbReference type="NCBI Taxonomy" id="2315694"/>
    <lineage>
        <taxon>Bacteria</taxon>
        <taxon>Bacillati</taxon>
        <taxon>Bacillota</taxon>
        <taxon>Bacilli</taxon>
        <taxon>Bacillales</taxon>
        <taxon>Paenibacillaceae</taxon>
        <taxon>Cohnella</taxon>
    </lineage>
</organism>
<gene>
    <name evidence="2" type="ORF">D3H35_07555</name>
    <name evidence="3" type="ORF">D3H35_07635</name>
</gene>
<dbReference type="EMBL" id="QXJM01000027">
    <property type="protein sequence ID" value="RIE04431.1"/>
    <property type="molecule type" value="Genomic_DNA"/>
</dbReference>